<proteinExistence type="predicted"/>
<evidence type="ECO:0000259" key="1">
    <source>
        <dbReference type="SMART" id="SM00491"/>
    </source>
</evidence>
<protein>
    <submittedName>
        <fullName evidence="2">Fanconi anemia group J protein</fullName>
    </submittedName>
</protein>
<dbReference type="PANTHER" id="PTHR11472">
    <property type="entry name" value="DNA REPAIR DEAD HELICASE RAD3/XP-D SUBFAMILY MEMBER"/>
    <property type="match status" value="1"/>
</dbReference>
<name>A0ABV0UX22_9TELE</name>
<dbReference type="Proteomes" id="UP001482620">
    <property type="component" value="Unassembled WGS sequence"/>
</dbReference>
<dbReference type="SMART" id="SM00491">
    <property type="entry name" value="HELICc2"/>
    <property type="match status" value="1"/>
</dbReference>
<dbReference type="InterPro" id="IPR027417">
    <property type="entry name" value="P-loop_NTPase"/>
</dbReference>
<organism evidence="2 3">
    <name type="scientific">Ilyodon furcidens</name>
    <name type="common">goldbreast splitfin</name>
    <dbReference type="NCBI Taxonomy" id="33524"/>
    <lineage>
        <taxon>Eukaryota</taxon>
        <taxon>Metazoa</taxon>
        <taxon>Chordata</taxon>
        <taxon>Craniata</taxon>
        <taxon>Vertebrata</taxon>
        <taxon>Euteleostomi</taxon>
        <taxon>Actinopterygii</taxon>
        <taxon>Neopterygii</taxon>
        <taxon>Teleostei</taxon>
        <taxon>Neoteleostei</taxon>
        <taxon>Acanthomorphata</taxon>
        <taxon>Ovalentaria</taxon>
        <taxon>Atherinomorphae</taxon>
        <taxon>Cyprinodontiformes</taxon>
        <taxon>Goodeidae</taxon>
        <taxon>Ilyodon</taxon>
    </lineage>
</organism>
<dbReference type="InterPro" id="IPR045028">
    <property type="entry name" value="DinG/Rad3-like"/>
</dbReference>
<dbReference type="Gene3D" id="3.40.50.300">
    <property type="entry name" value="P-loop containing nucleotide triphosphate hydrolases"/>
    <property type="match status" value="1"/>
</dbReference>
<reference evidence="2 3" key="1">
    <citation type="submission" date="2021-06" db="EMBL/GenBank/DDBJ databases">
        <authorList>
            <person name="Palmer J.M."/>
        </authorList>
    </citation>
    <scope>NUCLEOTIDE SEQUENCE [LARGE SCALE GENOMIC DNA]</scope>
    <source>
        <strain evidence="3">if_2019</strain>
        <tissue evidence="2">Muscle</tissue>
    </source>
</reference>
<feature type="domain" description="ATP-dependent helicase C-terminal" evidence="1">
    <location>
        <begin position="1"/>
        <end position="108"/>
    </location>
</feature>
<evidence type="ECO:0000313" key="2">
    <source>
        <dbReference type="EMBL" id="MEQ2249722.1"/>
    </source>
</evidence>
<comment type="caution">
    <text evidence="2">The sequence shown here is derived from an EMBL/GenBank/DDBJ whole genome shotgun (WGS) entry which is preliminary data.</text>
</comment>
<gene>
    <name evidence="2" type="primary">BRIP1</name>
    <name evidence="2" type="ORF">ILYODFUR_032168</name>
</gene>
<keyword evidence="3" id="KW-1185">Reference proteome</keyword>
<dbReference type="InterPro" id="IPR006555">
    <property type="entry name" value="ATP-dep_Helicase_C"/>
</dbReference>
<sequence length="108" mass="12310">MLDKLRMRWVDTGLWEKLEQKKTVVTEPRGGGKGDFDELLQTYYDAIKYCEGRDGALLIAVCRGKVSEGLDFTDDNARAVVTIGIPFPNIKDLQQRRQCCFQRGPWGL</sequence>
<evidence type="ECO:0000313" key="3">
    <source>
        <dbReference type="Proteomes" id="UP001482620"/>
    </source>
</evidence>
<dbReference type="EMBL" id="JAHRIQ010086252">
    <property type="protein sequence ID" value="MEQ2249722.1"/>
    <property type="molecule type" value="Genomic_DNA"/>
</dbReference>
<accession>A0ABV0UX22</accession>
<dbReference type="Pfam" id="PF13307">
    <property type="entry name" value="Helicase_C_2"/>
    <property type="match status" value="1"/>
</dbReference>
<dbReference type="PANTHER" id="PTHR11472:SF47">
    <property type="entry name" value="FANCONI ANEMIA GROUP J PROTEIN"/>
    <property type="match status" value="1"/>
</dbReference>